<dbReference type="Gramene" id="TVU30226">
    <property type="protein sequence ID" value="TVU30226"/>
    <property type="gene ID" value="EJB05_21836"/>
</dbReference>
<reference evidence="1 2" key="1">
    <citation type="journal article" date="2019" name="Sci. Rep.">
        <title>A high-quality genome of Eragrostis curvula grass provides insights into Poaceae evolution and supports new strategies to enhance forage quality.</title>
        <authorList>
            <person name="Carballo J."/>
            <person name="Santos B.A.C.M."/>
            <person name="Zappacosta D."/>
            <person name="Garbus I."/>
            <person name="Selva J.P."/>
            <person name="Gallo C.A."/>
            <person name="Diaz A."/>
            <person name="Albertini E."/>
            <person name="Caccamo M."/>
            <person name="Echenique V."/>
        </authorList>
    </citation>
    <scope>NUCLEOTIDE SEQUENCE [LARGE SCALE GENOMIC DNA]</scope>
    <source>
        <strain evidence="2">cv. Victoria</strain>
        <tissue evidence="1">Leaf</tissue>
    </source>
</reference>
<organism evidence="1 2">
    <name type="scientific">Eragrostis curvula</name>
    <name type="common">weeping love grass</name>
    <dbReference type="NCBI Taxonomy" id="38414"/>
    <lineage>
        <taxon>Eukaryota</taxon>
        <taxon>Viridiplantae</taxon>
        <taxon>Streptophyta</taxon>
        <taxon>Embryophyta</taxon>
        <taxon>Tracheophyta</taxon>
        <taxon>Spermatophyta</taxon>
        <taxon>Magnoliopsida</taxon>
        <taxon>Liliopsida</taxon>
        <taxon>Poales</taxon>
        <taxon>Poaceae</taxon>
        <taxon>PACMAD clade</taxon>
        <taxon>Chloridoideae</taxon>
        <taxon>Eragrostideae</taxon>
        <taxon>Eragrostidinae</taxon>
        <taxon>Eragrostis</taxon>
    </lineage>
</organism>
<dbReference type="EMBL" id="RWGY01000011">
    <property type="protein sequence ID" value="TVU30226.1"/>
    <property type="molecule type" value="Genomic_DNA"/>
</dbReference>
<accession>A0A5J9V2W4</accession>
<evidence type="ECO:0000313" key="1">
    <source>
        <dbReference type="EMBL" id="TVU30226.1"/>
    </source>
</evidence>
<evidence type="ECO:0000313" key="2">
    <source>
        <dbReference type="Proteomes" id="UP000324897"/>
    </source>
</evidence>
<proteinExistence type="predicted"/>
<name>A0A5J9V2W4_9POAL</name>
<comment type="caution">
    <text evidence="1">The sequence shown here is derived from an EMBL/GenBank/DDBJ whole genome shotgun (WGS) entry which is preliminary data.</text>
</comment>
<keyword evidence="2" id="KW-1185">Reference proteome</keyword>
<feature type="non-terminal residue" evidence="1">
    <location>
        <position position="1"/>
    </location>
</feature>
<dbReference type="AlphaFoldDB" id="A0A5J9V2W4"/>
<protein>
    <submittedName>
        <fullName evidence="1">Uncharacterized protein</fullName>
    </submittedName>
</protein>
<gene>
    <name evidence="1" type="ORF">EJB05_21836</name>
</gene>
<dbReference type="Proteomes" id="UP000324897">
    <property type="component" value="Chromosome 1"/>
</dbReference>
<sequence length="98" mass="10252">MVARLRRQGDGPPVYGELIKPQSPLDAHMLLLPGEGVSEGLEVGLGLGDGGPIPIRGPLATSGRLVPLWSPLPPRSFGGRYDNISSLLGTTRTDPKAS</sequence>